<evidence type="ECO:0000313" key="4">
    <source>
        <dbReference type="Proteomes" id="UP000241890"/>
    </source>
</evidence>
<name>A0A2R5G6F3_9STRA</name>
<proteinExistence type="predicted"/>
<feature type="transmembrane region" description="Helical" evidence="2">
    <location>
        <begin position="77"/>
        <end position="96"/>
    </location>
</feature>
<sequence length="149" mass="17052">MNRYWRKITPKCSRLHARKTDDGCNGVERCRVFAEQTNENIDNGGFLTCWMSNLDRQDETSFAGVVLCQRIRSPLAALQPLALFMATTFVLIVLCIRAKGRKDRVSPLLNRGTEKHSLEHQTPRESMNEKDEHASAAKHDALFDETFWA</sequence>
<keyword evidence="2" id="KW-0812">Transmembrane</keyword>
<keyword evidence="2" id="KW-0472">Membrane</keyword>
<gene>
    <name evidence="3" type="ORF">FCC1311_028582</name>
</gene>
<keyword evidence="4" id="KW-1185">Reference proteome</keyword>
<feature type="region of interest" description="Disordered" evidence="1">
    <location>
        <begin position="107"/>
        <end position="136"/>
    </location>
</feature>
<dbReference type="Proteomes" id="UP000241890">
    <property type="component" value="Unassembled WGS sequence"/>
</dbReference>
<dbReference type="InParanoid" id="A0A2R5G6F3"/>
<evidence type="ECO:0000313" key="3">
    <source>
        <dbReference type="EMBL" id="GBG26637.1"/>
    </source>
</evidence>
<feature type="compositionally biased region" description="Basic and acidic residues" evidence="1">
    <location>
        <begin position="112"/>
        <end position="136"/>
    </location>
</feature>
<accession>A0A2R5G6F3</accession>
<dbReference type="EMBL" id="BEYU01000022">
    <property type="protein sequence ID" value="GBG26637.1"/>
    <property type="molecule type" value="Genomic_DNA"/>
</dbReference>
<evidence type="ECO:0000256" key="1">
    <source>
        <dbReference type="SAM" id="MobiDB-lite"/>
    </source>
</evidence>
<reference evidence="3 4" key="1">
    <citation type="submission" date="2017-12" db="EMBL/GenBank/DDBJ databases">
        <title>Sequencing, de novo assembly and annotation of complete genome of a new Thraustochytrid species, strain FCC1311.</title>
        <authorList>
            <person name="Sedici K."/>
            <person name="Godart F."/>
            <person name="Aiese Cigliano R."/>
            <person name="Sanseverino W."/>
            <person name="Barakat M."/>
            <person name="Ortet P."/>
            <person name="Marechal E."/>
            <person name="Cagnac O."/>
            <person name="Amato A."/>
        </authorList>
    </citation>
    <scope>NUCLEOTIDE SEQUENCE [LARGE SCALE GENOMIC DNA]</scope>
</reference>
<dbReference type="AlphaFoldDB" id="A0A2R5G6F3"/>
<organism evidence="3 4">
    <name type="scientific">Hondaea fermentalgiana</name>
    <dbReference type="NCBI Taxonomy" id="2315210"/>
    <lineage>
        <taxon>Eukaryota</taxon>
        <taxon>Sar</taxon>
        <taxon>Stramenopiles</taxon>
        <taxon>Bigyra</taxon>
        <taxon>Labyrinthulomycetes</taxon>
        <taxon>Thraustochytrida</taxon>
        <taxon>Thraustochytriidae</taxon>
        <taxon>Hondaea</taxon>
    </lineage>
</organism>
<comment type="caution">
    <text evidence="3">The sequence shown here is derived from an EMBL/GenBank/DDBJ whole genome shotgun (WGS) entry which is preliminary data.</text>
</comment>
<evidence type="ECO:0000256" key="2">
    <source>
        <dbReference type="SAM" id="Phobius"/>
    </source>
</evidence>
<protein>
    <submittedName>
        <fullName evidence="3">Uncharacterized protein</fullName>
    </submittedName>
</protein>
<keyword evidence="2" id="KW-1133">Transmembrane helix</keyword>